<dbReference type="FunFam" id="1.20.5.190:FF:000036">
    <property type="entry name" value="IQ motif containing N"/>
    <property type="match status" value="1"/>
</dbReference>
<dbReference type="InterPro" id="IPR027417">
    <property type="entry name" value="P-loop_NTPase"/>
</dbReference>
<dbReference type="PANTHER" id="PTHR22590">
    <property type="entry name" value="MYOSIN MOTOR DOMAIN-CONTAINING PROTEIN"/>
    <property type="match status" value="1"/>
</dbReference>
<organism evidence="7">
    <name type="scientific">Macaca mulatta</name>
    <name type="common">Rhesus macaque</name>
    <dbReference type="NCBI Taxonomy" id="9544"/>
    <lineage>
        <taxon>Eukaryota</taxon>
        <taxon>Metazoa</taxon>
        <taxon>Chordata</taxon>
        <taxon>Craniata</taxon>
        <taxon>Vertebrata</taxon>
        <taxon>Euteleostomi</taxon>
        <taxon>Mammalia</taxon>
        <taxon>Eutheria</taxon>
        <taxon>Euarchontoglires</taxon>
        <taxon>Primates</taxon>
        <taxon>Haplorrhini</taxon>
        <taxon>Catarrhini</taxon>
        <taxon>Cercopithecidae</taxon>
        <taxon>Cercopithecinae</taxon>
        <taxon>Macaca</taxon>
    </lineage>
</organism>
<evidence type="ECO:0000256" key="5">
    <source>
        <dbReference type="ARBA" id="ARBA00070684"/>
    </source>
</evidence>
<evidence type="ECO:0000256" key="6">
    <source>
        <dbReference type="SAM" id="MobiDB-lite"/>
    </source>
</evidence>
<comment type="function">
    <text evidence="3">Essential for spermiogenesis and fertilization. May be required for manchette assembly in elongating spermatids.</text>
</comment>
<feature type="non-terminal residue" evidence="7">
    <location>
        <position position="1155"/>
    </location>
</feature>
<feature type="region of interest" description="Disordered" evidence="6">
    <location>
        <begin position="829"/>
        <end position="858"/>
    </location>
</feature>
<comment type="subunit">
    <text evidence="4">Interacts with calmodulin.</text>
</comment>
<keyword evidence="1" id="KW-0217">Developmental protein</keyword>
<dbReference type="PANTHER" id="PTHR22590:SF2">
    <property type="entry name" value="IQ DOMAIN-CONTAINING PROTEIN N"/>
    <property type="match status" value="1"/>
</dbReference>
<evidence type="ECO:0000256" key="2">
    <source>
        <dbReference type="ARBA" id="ARBA00022737"/>
    </source>
</evidence>
<gene>
    <name evidence="7" type="ORF">EGK_10326</name>
</gene>
<dbReference type="Pfam" id="PF00612">
    <property type="entry name" value="IQ"/>
    <property type="match status" value="6"/>
</dbReference>
<dbReference type="PROSITE" id="PS50096">
    <property type="entry name" value="IQ"/>
    <property type="match status" value="6"/>
</dbReference>
<evidence type="ECO:0000256" key="3">
    <source>
        <dbReference type="ARBA" id="ARBA00057744"/>
    </source>
</evidence>
<dbReference type="FunFam" id="1.20.5.190:FF:000041">
    <property type="entry name" value="IQ motif containing N"/>
    <property type="match status" value="1"/>
</dbReference>
<reference evidence="7" key="1">
    <citation type="journal article" date="2011" name="Nat. Biotechnol.">
        <title>Genome sequencing and comparison of two nonhuman primate animal models, the cynomolgus and Chinese rhesus macaques.</title>
        <authorList>
            <person name="Yan G."/>
            <person name="Zhang G."/>
            <person name="Fang X."/>
            <person name="Zhang Y."/>
            <person name="Li C."/>
            <person name="Ling F."/>
            <person name="Cooper D.N."/>
            <person name="Li Q."/>
            <person name="Li Y."/>
            <person name="van Gool A.J."/>
            <person name="Du H."/>
            <person name="Chen J."/>
            <person name="Chen R."/>
            <person name="Zhang P."/>
            <person name="Huang Z."/>
            <person name="Thompson J.R."/>
            <person name="Meng Y."/>
            <person name="Bai Y."/>
            <person name="Wang J."/>
            <person name="Zhuo M."/>
            <person name="Wang T."/>
            <person name="Huang Y."/>
            <person name="Wei L."/>
            <person name="Li J."/>
            <person name="Wang Z."/>
            <person name="Hu H."/>
            <person name="Yang P."/>
            <person name="Le L."/>
            <person name="Stenson P.D."/>
            <person name="Li B."/>
            <person name="Liu X."/>
            <person name="Ball E.V."/>
            <person name="An N."/>
            <person name="Huang Q."/>
            <person name="Zhang Y."/>
            <person name="Fan W."/>
            <person name="Zhang X."/>
            <person name="Li Y."/>
            <person name="Wang W."/>
            <person name="Katze M.G."/>
            <person name="Su B."/>
            <person name="Nielsen R."/>
            <person name="Yang H."/>
            <person name="Wang J."/>
            <person name="Wang X."/>
            <person name="Wang J."/>
        </authorList>
    </citation>
    <scope>NUCLEOTIDE SEQUENCE [LARGE SCALE GENOMIC DNA]</scope>
    <source>
        <strain evidence="7">CR-5</strain>
    </source>
</reference>
<dbReference type="EMBL" id="CM001271">
    <property type="protein sequence ID" value="EHH29812.1"/>
    <property type="molecule type" value="Genomic_DNA"/>
</dbReference>
<keyword evidence="2" id="KW-0677">Repeat</keyword>
<accession>G7NND8</accession>
<dbReference type="Gene3D" id="1.20.5.190">
    <property type="match status" value="3"/>
</dbReference>
<dbReference type="SMART" id="SM00015">
    <property type="entry name" value="IQ"/>
    <property type="match status" value="6"/>
</dbReference>
<feature type="region of interest" description="Disordered" evidence="6">
    <location>
        <begin position="14"/>
        <end position="56"/>
    </location>
</feature>
<evidence type="ECO:0000313" key="7">
    <source>
        <dbReference type="EMBL" id="EHH29812.1"/>
    </source>
</evidence>
<feature type="region of interest" description="Disordered" evidence="6">
    <location>
        <begin position="431"/>
        <end position="450"/>
    </location>
</feature>
<evidence type="ECO:0000256" key="4">
    <source>
        <dbReference type="ARBA" id="ARBA00063186"/>
    </source>
</evidence>
<evidence type="ECO:0000256" key="1">
    <source>
        <dbReference type="ARBA" id="ARBA00022473"/>
    </source>
</evidence>
<dbReference type="SUPFAM" id="SSF52540">
    <property type="entry name" value="P-loop containing nucleoside triphosphate hydrolases"/>
    <property type="match status" value="1"/>
</dbReference>
<dbReference type="FunFam" id="1.20.5.190:FF:000021">
    <property type="entry name" value="IQ motif containing N"/>
    <property type="match status" value="1"/>
</dbReference>
<dbReference type="CDD" id="cd23767">
    <property type="entry name" value="IQCD"/>
    <property type="match status" value="4"/>
</dbReference>
<proteinExistence type="predicted"/>
<dbReference type="GO" id="GO:0007286">
    <property type="term" value="P:spermatid development"/>
    <property type="evidence" value="ECO:0007669"/>
    <property type="project" value="UniProtKB-ARBA"/>
</dbReference>
<protein>
    <recommendedName>
        <fullName evidence="5">IQ domain-containing protein N</fullName>
    </recommendedName>
</protein>
<sequence length="1155" mass="125304">MQPATQLQFTNHLSPNGQCILQPPPTPSLPDKMEKAPPQPQHEGLKSEEHLPQQPAAAKTVSRHIPRLRAVVESQAFKNILVDEMDMMHARAATLIQANWRGYRLRQKLISQMTAAKAIQEAWRRFNKRHILHSSKLLVKKVRAEDGNIPYHAPQQVRFQHPEENCLLSPPVMVNKETQFPSYDNLVLCRPQSSPLLKPPAAQGTPEPCVQAPHAAGVRGVAFLPHQTVTIRFPCPVSLDAKCQSCLLTRTIRSTCLVHIEGDSVKTKRVTARTNKVGVPETPLSRRYDKAVMGPSRAQTQGPVEAETPKAPFQICPGPVITKTLLQTYPVVSMTLPQTYSASTTTTTPHKTSPVPKITITKTPAQMYPGPTVMTKTAPHTCPMPTMTKIQVHSTASRTGTPRQTCRATITAKHQPQVSLLASIMKSPPQVCPGPAMAKTPPQTHPVATPAKSPLQTCLAATTSNTSSQMSPVGLTKPSRQTRLAAMITKTPAQLRSVATILKTLCLASPTVANVKAPPQVAVRGSIHDNPPKAKATMNMKQAAEAVKASSPSCLAEGKIRCLAQSRLGTGVPRAPAKLPLEAEKIKTGPQKPVKADMALKTSVAVEVAGAPSWTKVAEEGDKPSHLYVPVDVAVTLPRGQPAAPLTNASSQRHPPCLSQRPLATPLTKASSQGHLPIELTKTPSLAHLVTCLSKMHSQAHLATGAMKVQSQVPLATCLTKTQSRGQPIITKRLIPAHQAADLSSNTHSQVLLTGSKVSNQACQHLSGLSAPPWAKPEDRWTQPKPHGHVPGKTTQGGPCPAACEVQGTLVPLMAPTGHSTCHVESWGDSGATRAQPSMPSQAVPCQEDTGPVDAGVASGQSWKRVWEPARGAASWETRRNKAVVHPRQSGEPMVSMQAAEEIRILAVTTIQAGVRGYLVRRRIRVWHRRATVIQATWRGYRMRRNLAHLCRATTIIQAAWRGYSTRRDQARHRQMLHPVTWVELGGGARVMSDRSWVQDGRARTVSDHRCFQSCQAKPCGVCHSLSSRIGSPPSVVMLVGSSPRTCHTCGRTQPTRVVQGMGRGAGGPGAVSRASAYQRAVPSPRQPRRRDKAATAIQSAWRGFKIRQQMRQQQMAAKMVQATWRGHHTRSCLKSTEALLGPADPWSSSQHMHW</sequence>
<dbReference type="InterPro" id="IPR000048">
    <property type="entry name" value="IQ_motif_EF-hand-BS"/>
</dbReference>
<dbReference type="Proteomes" id="UP000013456">
    <property type="component" value="Chromosome 19"/>
</dbReference>
<feature type="region of interest" description="Disordered" evidence="6">
    <location>
        <begin position="769"/>
        <end position="797"/>
    </location>
</feature>
<dbReference type="AlphaFoldDB" id="G7NND8"/>
<name>G7NND8_MACMU</name>
<dbReference type="InterPro" id="IPR052318">
    <property type="entry name" value="CellDiv_DevSignal_Domain"/>
</dbReference>